<protein>
    <recommendedName>
        <fullName evidence="3">DUF2750 domain-containing protein</fullName>
    </recommendedName>
</protein>
<dbReference type="Proteomes" id="UP000001411">
    <property type="component" value="Chromosome"/>
</dbReference>
<dbReference type="RefSeq" id="WP_001829955.1">
    <property type="nucleotide sequence ID" value="NC_004461.1"/>
</dbReference>
<name>A0A0H2VHL5_STAES</name>
<dbReference type="PATRIC" id="fig|176280.10.peg.1689"/>
<evidence type="ECO:0000313" key="1">
    <source>
        <dbReference type="EMBL" id="AAO05328.1"/>
    </source>
</evidence>
<dbReference type="HOGENOM" id="CLU_108942_0_0_9"/>
<dbReference type="KEGG" id="sep:SE_1729"/>
<reference evidence="1 2" key="1">
    <citation type="journal article" date="2003" name="Mol. Microbiol.">
        <title>Genome-based analysis of virulence genes in a non-biofilm-forming Staphylococcus epidermidis strain (ATCC 12228).</title>
        <authorList>
            <person name="Zhang Y.Q."/>
            <person name="Ren S.X."/>
            <person name="Li H.L."/>
            <person name="Wang Y.X."/>
            <person name="Fu G."/>
            <person name="Yang J."/>
            <person name="Qin Z.Q."/>
            <person name="Miao Y.G."/>
            <person name="Wang W.Y."/>
            <person name="Chen R.S."/>
            <person name="Shen Y."/>
            <person name="Chen Z."/>
            <person name="Yuan Z.H."/>
            <person name="Zhao G.P."/>
            <person name="Qu D."/>
            <person name="Danchin A."/>
            <person name="Wen Y.M."/>
        </authorList>
    </citation>
    <scope>NUCLEOTIDE SEQUENCE [LARGE SCALE GENOMIC DNA]</scope>
    <source>
        <strain evidence="2">ATCC 12228 / FDA PCI 1200</strain>
    </source>
</reference>
<dbReference type="eggNOG" id="ENOG503054P">
    <property type="taxonomic scope" value="Bacteria"/>
</dbReference>
<dbReference type="OrthoDB" id="2393156at2"/>
<accession>A0A0H2VHL5</accession>
<dbReference type="Pfam" id="PF11042">
    <property type="entry name" value="DUF2750"/>
    <property type="match status" value="1"/>
</dbReference>
<evidence type="ECO:0008006" key="3">
    <source>
        <dbReference type="Google" id="ProtNLM"/>
    </source>
</evidence>
<gene>
    <name evidence="1" type="ordered locus">SE_1729</name>
</gene>
<dbReference type="AlphaFoldDB" id="A0A0H2VHL5"/>
<dbReference type="EMBL" id="AE015929">
    <property type="protein sequence ID" value="AAO05328.1"/>
    <property type="molecule type" value="Genomic_DNA"/>
</dbReference>
<organism evidence="1 2">
    <name type="scientific">Staphylococcus epidermidis (strain ATCC 12228 / FDA PCI 1200)</name>
    <dbReference type="NCBI Taxonomy" id="176280"/>
    <lineage>
        <taxon>Bacteria</taxon>
        <taxon>Bacillati</taxon>
        <taxon>Bacillota</taxon>
        <taxon>Bacilli</taxon>
        <taxon>Bacillales</taxon>
        <taxon>Staphylococcaceae</taxon>
        <taxon>Staphylococcus</taxon>
    </lineage>
</organism>
<proteinExistence type="predicted"/>
<sequence length="221" mass="25853">MSYKYEAFFKDILINEYIYFASKNKKLIRIQHENLPYIAMWTDENVAESYLLHHSIDYDKIIRADIDRFVTYEMDEIFDPGDKVLVNVNNGEEGNIVDIVKMTDELMSELDDIRMREFIKDVAKYDEVYGLTNKGEKNFIMISDDDHNKPHIMPVWSIKSRARKVRDQDFEECDLIEIEGEVFSEWLDKLRDDNKAVAIDLKSGVVGTVVSAQKLSNEATF</sequence>
<evidence type="ECO:0000313" key="2">
    <source>
        <dbReference type="Proteomes" id="UP000001411"/>
    </source>
</evidence>
<dbReference type="InterPro" id="IPR021284">
    <property type="entry name" value="DUF2750"/>
</dbReference>
<dbReference type="GeneID" id="50018172"/>